<comment type="caution">
    <text evidence="1">The sequence shown here is derived from an EMBL/GenBank/DDBJ whole genome shotgun (WGS) entry which is preliminary data.</text>
</comment>
<dbReference type="Proteomes" id="UP000185728">
    <property type="component" value="Unassembled WGS sequence"/>
</dbReference>
<dbReference type="EMBL" id="FTOB01000005">
    <property type="protein sequence ID" value="SIS94504.1"/>
    <property type="molecule type" value="Genomic_DNA"/>
</dbReference>
<evidence type="ECO:0000313" key="2">
    <source>
        <dbReference type="Proteomes" id="UP000185728"/>
    </source>
</evidence>
<evidence type="ECO:0000313" key="1">
    <source>
        <dbReference type="EMBL" id="SIS94504.1"/>
    </source>
</evidence>
<keyword evidence="2" id="KW-1185">Reference proteome</keyword>
<organism evidence="1 2">
    <name type="scientific">Zobellia uliginosa</name>
    <dbReference type="NCBI Taxonomy" id="143224"/>
    <lineage>
        <taxon>Bacteria</taxon>
        <taxon>Pseudomonadati</taxon>
        <taxon>Bacteroidota</taxon>
        <taxon>Flavobacteriia</taxon>
        <taxon>Flavobacteriales</taxon>
        <taxon>Flavobacteriaceae</taxon>
        <taxon>Zobellia</taxon>
    </lineage>
</organism>
<protein>
    <submittedName>
        <fullName evidence="1">Uncharacterized protein</fullName>
    </submittedName>
</protein>
<gene>
    <name evidence="1" type="ORF">SAMN05421766_105103</name>
</gene>
<name>A0ABY1KZ30_9FLAO</name>
<reference evidence="1 2" key="1">
    <citation type="submission" date="2017-01" db="EMBL/GenBank/DDBJ databases">
        <authorList>
            <person name="Varghese N."/>
            <person name="Submissions S."/>
        </authorList>
    </citation>
    <scope>NUCLEOTIDE SEQUENCE [LARGE SCALE GENOMIC DNA]</scope>
    <source>
        <strain evidence="1 2">DSM 2061</strain>
    </source>
</reference>
<proteinExistence type="predicted"/>
<accession>A0ABY1KZ30</accession>
<sequence length="50" mass="5816">MGVYKFIPYKAEYCDKISLFPPCFISVLKDAPVSAWWGEKIIYGHFRRGS</sequence>